<accession>A0A6A4KN60</accession>
<evidence type="ECO:0000256" key="1">
    <source>
        <dbReference type="SAM" id="MobiDB-lite"/>
    </source>
</evidence>
<keyword evidence="2" id="KW-1133">Transmembrane helix</keyword>
<dbReference type="InterPro" id="IPR007541">
    <property type="entry name" value="Uncharacterised_BSP"/>
</dbReference>
<keyword evidence="2" id="KW-0472">Membrane</keyword>
<reference evidence="3 4" key="1">
    <citation type="journal article" date="2019" name="Genome Biol. Evol.">
        <title>The Rhododendron genome and chromosomal organization provide insight into shared whole-genome duplications across the heath family (Ericaceae).</title>
        <authorList>
            <person name="Soza V.L."/>
            <person name="Lindsley D."/>
            <person name="Waalkes A."/>
            <person name="Ramage E."/>
            <person name="Patwardhan R.P."/>
            <person name="Burton J.N."/>
            <person name="Adey A."/>
            <person name="Kumar A."/>
            <person name="Qiu R."/>
            <person name="Shendure J."/>
            <person name="Hall B."/>
        </authorList>
    </citation>
    <scope>NUCLEOTIDE SEQUENCE [LARGE SCALE GENOMIC DNA]</scope>
    <source>
        <strain evidence="3">RSF 1966-606</strain>
    </source>
</reference>
<feature type="region of interest" description="Disordered" evidence="1">
    <location>
        <begin position="287"/>
        <end position="320"/>
    </location>
</feature>
<evidence type="ECO:0000256" key="2">
    <source>
        <dbReference type="SAM" id="Phobius"/>
    </source>
</evidence>
<dbReference type="PANTHER" id="PTHR33321:SF12">
    <property type="entry name" value="PLANT BASIC SECRETORY PROTEIN (BSP) FAMILY PROTEIN"/>
    <property type="match status" value="1"/>
</dbReference>
<evidence type="ECO:0000313" key="4">
    <source>
        <dbReference type="Proteomes" id="UP000428333"/>
    </source>
</evidence>
<dbReference type="OrthoDB" id="891726at2759"/>
<protein>
    <recommendedName>
        <fullName evidence="5">Plant basic secretory protein (BSP) family protein</fullName>
    </recommendedName>
</protein>
<keyword evidence="4" id="KW-1185">Reference proteome</keyword>
<organism evidence="3 4">
    <name type="scientific">Rhododendron williamsianum</name>
    <dbReference type="NCBI Taxonomy" id="262921"/>
    <lineage>
        <taxon>Eukaryota</taxon>
        <taxon>Viridiplantae</taxon>
        <taxon>Streptophyta</taxon>
        <taxon>Embryophyta</taxon>
        <taxon>Tracheophyta</taxon>
        <taxon>Spermatophyta</taxon>
        <taxon>Magnoliopsida</taxon>
        <taxon>eudicotyledons</taxon>
        <taxon>Gunneridae</taxon>
        <taxon>Pentapetalae</taxon>
        <taxon>asterids</taxon>
        <taxon>Ericales</taxon>
        <taxon>Ericaceae</taxon>
        <taxon>Ericoideae</taxon>
        <taxon>Rhodoreae</taxon>
        <taxon>Rhododendron</taxon>
    </lineage>
</organism>
<feature type="compositionally biased region" description="Low complexity" evidence="1">
    <location>
        <begin position="289"/>
        <end position="302"/>
    </location>
</feature>
<gene>
    <name evidence="3" type="ORF">C3L33_20955</name>
</gene>
<dbReference type="PANTHER" id="PTHR33321">
    <property type="match status" value="1"/>
</dbReference>
<comment type="caution">
    <text evidence="3">The sequence shown here is derived from an EMBL/GenBank/DDBJ whole genome shotgun (WGS) entry which is preliminary data.</text>
</comment>
<dbReference type="Proteomes" id="UP000428333">
    <property type="component" value="Linkage Group LG13"/>
</dbReference>
<evidence type="ECO:0000313" key="3">
    <source>
        <dbReference type="EMBL" id="KAE9447165.1"/>
    </source>
</evidence>
<keyword evidence="2" id="KW-0812">Transmembrane</keyword>
<feature type="transmembrane region" description="Helical" evidence="2">
    <location>
        <begin position="62"/>
        <end position="84"/>
    </location>
</feature>
<dbReference type="EMBL" id="QEFC01003704">
    <property type="protein sequence ID" value="KAE9447165.1"/>
    <property type="molecule type" value="Genomic_DNA"/>
</dbReference>
<dbReference type="AlphaFoldDB" id="A0A6A4KN60"/>
<sequence>MSSATEFIWKTFQQTSNADRKDVPKVSLYIDSMDGVAYTANNEIHFSANYIQQYIGNVKTEFIGVIIMANMMYFLSFLAILSTLQAIHAVEYSVVNNVPTTPGGFRFTNEIGLEYSKQTLISATEFTWRLFQQNSEADRRTTPKLSLFIETLRVGQVPSFSSNNEIRVNANYIQGYSGDVRKEITGIIYHEVVHSWQWNGKGQAPVGLIEGIADFVRMKAGYTGNWRQPGWGNRWDEGNDITAWFLDYCNGLRNGFVAEINKKMKTGYSDDFFFELLGKTVDQISSGVSTRPSITPRRPSSPIHRHQQCSNHPRRSEVHESNWDCIQQAYSKQTMSSATDFIWKTFQQTSNADRKNVPKVSLSIDSIDGVAYTANNVIHVMERKRANTQRIEGIADFVRLKTGYPPGHRVKPGKGDRWDQGYDVTAHFLDYCEGLRSGFVAELNKKMRTGYSGNYFVELLGKTVDQLWSDYKAKYSGNYFVELLGKTVGQLWSDKKAKYNTN</sequence>
<dbReference type="Pfam" id="PF04450">
    <property type="entry name" value="BSP"/>
    <property type="match status" value="4"/>
</dbReference>
<evidence type="ECO:0008006" key="5">
    <source>
        <dbReference type="Google" id="ProtNLM"/>
    </source>
</evidence>
<proteinExistence type="predicted"/>
<feature type="non-terminal residue" evidence="3">
    <location>
        <position position="1"/>
    </location>
</feature>
<name>A0A6A4KN60_9ERIC</name>